<dbReference type="EMBL" id="JAPQKH010000006">
    <property type="protein sequence ID" value="KAJ5092950.1"/>
    <property type="molecule type" value="Genomic_DNA"/>
</dbReference>
<reference evidence="2" key="2">
    <citation type="journal article" date="2023" name="IMA Fungus">
        <title>Comparative genomic study of the Penicillium genus elucidates a diverse pangenome and 15 lateral gene transfer events.</title>
        <authorList>
            <person name="Petersen C."/>
            <person name="Sorensen T."/>
            <person name="Nielsen M.R."/>
            <person name="Sondergaard T.E."/>
            <person name="Sorensen J.L."/>
            <person name="Fitzpatrick D.A."/>
            <person name="Frisvad J.C."/>
            <person name="Nielsen K.L."/>
        </authorList>
    </citation>
    <scope>NUCLEOTIDE SEQUENCE</scope>
    <source>
        <strain evidence="2">IBT 30069</strain>
    </source>
</reference>
<dbReference type="Proteomes" id="UP001149165">
    <property type="component" value="Unassembled WGS sequence"/>
</dbReference>
<feature type="region of interest" description="Disordered" evidence="1">
    <location>
        <begin position="365"/>
        <end position="453"/>
    </location>
</feature>
<name>A0A9W9F3R8_9EURO</name>
<dbReference type="OrthoDB" id="4357141at2759"/>
<sequence>MDIESGGTERQQPQWKKNKPKLTDEEEDLVAENVERYIDHGFPVKKEGQILEIALLSLKEHAKRNDEQFPKTLSMAWVKGFFQRHPDLERKFLQSRDEYKASNFSTFRQDPDTLLGFLDVIDKTRDRYPFANENVYTVGELGFIPLIRSERQSLIISRPDGVVCSDREPRDFHSVIHCLTYGGKYLDPFILTSGHQKASKRQLKGTRVQVVLDHKKRWADEAHLLNWVKSIFDPSTKQNVENNDEYPWRLLLVDGNHLGSYTEIEMVCFSMKIICLSFPRKSCRFISPLYGTSLEAVGKSWADAFRKKFRNSGQAHLQLSMKEFVSSIQTELSSHHRQIENHGAWLNSCLLPPNRRGLLRLLVGTQMPETPRRNANQESTLASPRRTETPSPLDTAMPTPDFEISSNENSPEYSPPPTMPPIEEALLLPSSVYGGSGKRARTPEYADAEAPPSKRKFLDHLNSLENATSPREIQRCREEVVTAFVSVRAQADSLWQTLNLVLRSSAATPKSPYQ</sequence>
<proteinExistence type="predicted"/>
<comment type="caution">
    <text evidence="2">The sequence shown here is derived from an EMBL/GenBank/DDBJ whole genome shotgun (WGS) entry which is preliminary data.</text>
</comment>
<evidence type="ECO:0000313" key="3">
    <source>
        <dbReference type="Proteomes" id="UP001149165"/>
    </source>
</evidence>
<organism evidence="2 3">
    <name type="scientific">Penicillium angulare</name>
    <dbReference type="NCBI Taxonomy" id="116970"/>
    <lineage>
        <taxon>Eukaryota</taxon>
        <taxon>Fungi</taxon>
        <taxon>Dikarya</taxon>
        <taxon>Ascomycota</taxon>
        <taxon>Pezizomycotina</taxon>
        <taxon>Eurotiomycetes</taxon>
        <taxon>Eurotiomycetidae</taxon>
        <taxon>Eurotiales</taxon>
        <taxon>Aspergillaceae</taxon>
        <taxon>Penicillium</taxon>
    </lineage>
</organism>
<feature type="compositionally biased region" description="Polar residues" evidence="1">
    <location>
        <begin position="373"/>
        <end position="382"/>
    </location>
</feature>
<evidence type="ECO:0008006" key="4">
    <source>
        <dbReference type="Google" id="ProtNLM"/>
    </source>
</evidence>
<reference evidence="2" key="1">
    <citation type="submission" date="2022-11" db="EMBL/GenBank/DDBJ databases">
        <authorList>
            <person name="Petersen C."/>
        </authorList>
    </citation>
    <scope>NUCLEOTIDE SEQUENCE</scope>
    <source>
        <strain evidence="2">IBT 30069</strain>
    </source>
</reference>
<evidence type="ECO:0000313" key="2">
    <source>
        <dbReference type="EMBL" id="KAJ5092950.1"/>
    </source>
</evidence>
<protein>
    <recommendedName>
        <fullName evidence="4">HTH CENPB-type domain-containing protein</fullName>
    </recommendedName>
</protein>
<dbReference type="AlphaFoldDB" id="A0A9W9F3R8"/>
<evidence type="ECO:0000256" key="1">
    <source>
        <dbReference type="SAM" id="MobiDB-lite"/>
    </source>
</evidence>
<gene>
    <name evidence="2" type="ORF">N7456_008811</name>
</gene>
<feature type="region of interest" description="Disordered" evidence="1">
    <location>
        <begin position="1"/>
        <end position="24"/>
    </location>
</feature>
<accession>A0A9W9F3R8</accession>
<keyword evidence="3" id="KW-1185">Reference proteome</keyword>